<dbReference type="AlphaFoldDB" id="A0A2R5F3D1"/>
<sequence length="264" mass="29672">MSVYRTYWVRRGTETSGPFPETVVCQQILLGRIQEGDLLSLDTHAWSDFRQIEEINATLQRLLEPETVADDLEWRDERVKAALRHYDERKYPDRRANESSDQPSVWVSRRQSGDRRNRPETVEEHAYRLTYMEVDTELRRSHFRMGWSAVLLLLAALPVGLALYAFHDSPVIDLGLSGKVRGNCVAAPLRGADWHGCDKSGYLMVGADLRDANLANVNFTGANLSYADLSGADIRNAQFNKAILSGAKWVDGKTCAKGSIGLCK</sequence>
<dbReference type="InterPro" id="IPR051082">
    <property type="entry name" value="Pentapeptide-BTB/POZ_domain"/>
</dbReference>
<comment type="caution">
    <text evidence="3">The sequence shown here is derived from an EMBL/GenBank/DDBJ whole genome shotgun (WGS) entry which is preliminary data.</text>
</comment>
<keyword evidence="2" id="KW-1133">Transmembrane helix</keyword>
<accession>A0A2R5F3D1</accession>
<keyword evidence="4" id="KW-1185">Reference proteome</keyword>
<dbReference type="OrthoDB" id="237820at2"/>
<evidence type="ECO:0000313" key="4">
    <source>
        <dbReference type="Proteomes" id="UP000245081"/>
    </source>
</evidence>
<dbReference type="Proteomes" id="UP000245081">
    <property type="component" value="Unassembled WGS sequence"/>
</dbReference>
<evidence type="ECO:0000313" key="3">
    <source>
        <dbReference type="EMBL" id="GBG13026.1"/>
    </source>
</evidence>
<gene>
    <name evidence="3" type="ORF">NMK_0564</name>
</gene>
<name>A0A2R5F3D1_9PROT</name>
<protein>
    <recommendedName>
        <fullName evidence="5">Pentapeptide repeat-containing protein</fullName>
    </recommendedName>
</protein>
<dbReference type="PANTHER" id="PTHR14136:SF17">
    <property type="entry name" value="BTB_POZ DOMAIN-CONTAINING PROTEIN KCTD9"/>
    <property type="match status" value="1"/>
</dbReference>
<dbReference type="Gene3D" id="2.160.20.80">
    <property type="entry name" value="E3 ubiquitin-protein ligase SopA"/>
    <property type="match status" value="1"/>
</dbReference>
<keyword evidence="2" id="KW-0812">Transmembrane</keyword>
<dbReference type="RefSeq" id="WP_109014238.1">
    <property type="nucleotide sequence ID" value="NZ_BDOQ01000002.1"/>
</dbReference>
<dbReference type="InterPro" id="IPR001646">
    <property type="entry name" value="5peptide_repeat"/>
</dbReference>
<reference evidence="3 4" key="1">
    <citation type="journal article" date="2018" name="Environ. Microbiol.">
        <title>Isolation and genomic characterization of Novimethylophilus kurashikiensis gen. nov. sp. nov., a new lanthanide-dependent methylotrophic species of Methylophilaceae.</title>
        <authorList>
            <person name="Lv H."/>
            <person name="Sahin N."/>
            <person name="Tani A."/>
        </authorList>
    </citation>
    <scope>NUCLEOTIDE SEQUENCE [LARGE SCALE GENOMIC DNA]</scope>
    <source>
        <strain evidence="3 4">La2-4</strain>
    </source>
</reference>
<dbReference type="PANTHER" id="PTHR14136">
    <property type="entry name" value="BTB_POZ DOMAIN-CONTAINING PROTEIN KCTD9"/>
    <property type="match status" value="1"/>
</dbReference>
<evidence type="ECO:0000256" key="1">
    <source>
        <dbReference type="SAM" id="MobiDB-lite"/>
    </source>
</evidence>
<dbReference type="EMBL" id="BDOQ01000002">
    <property type="protein sequence ID" value="GBG13026.1"/>
    <property type="molecule type" value="Genomic_DNA"/>
</dbReference>
<proteinExistence type="predicted"/>
<dbReference type="Pfam" id="PF00805">
    <property type="entry name" value="Pentapeptide"/>
    <property type="match status" value="1"/>
</dbReference>
<keyword evidence="2" id="KW-0472">Membrane</keyword>
<evidence type="ECO:0008006" key="5">
    <source>
        <dbReference type="Google" id="ProtNLM"/>
    </source>
</evidence>
<organism evidence="3 4">
    <name type="scientific">Novimethylophilus kurashikiensis</name>
    <dbReference type="NCBI Taxonomy" id="1825523"/>
    <lineage>
        <taxon>Bacteria</taxon>
        <taxon>Pseudomonadati</taxon>
        <taxon>Pseudomonadota</taxon>
        <taxon>Betaproteobacteria</taxon>
        <taxon>Nitrosomonadales</taxon>
        <taxon>Methylophilaceae</taxon>
        <taxon>Novimethylophilus</taxon>
    </lineage>
</organism>
<evidence type="ECO:0000256" key="2">
    <source>
        <dbReference type="SAM" id="Phobius"/>
    </source>
</evidence>
<feature type="region of interest" description="Disordered" evidence="1">
    <location>
        <begin position="93"/>
        <end position="119"/>
    </location>
</feature>
<feature type="transmembrane region" description="Helical" evidence="2">
    <location>
        <begin position="147"/>
        <end position="166"/>
    </location>
</feature>
<dbReference type="SUPFAM" id="SSF141571">
    <property type="entry name" value="Pentapeptide repeat-like"/>
    <property type="match status" value="1"/>
</dbReference>